<comment type="caution">
    <text evidence="2">The sequence shown here is derived from an EMBL/GenBank/DDBJ whole genome shotgun (WGS) entry which is preliminary data.</text>
</comment>
<dbReference type="AlphaFoldDB" id="A0A1J5PHF3"/>
<keyword evidence="1" id="KW-1133">Transmembrane helix</keyword>
<evidence type="ECO:0000256" key="1">
    <source>
        <dbReference type="SAM" id="Phobius"/>
    </source>
</evidence>
<organism evidence="2">
    <name type="scientific">mine drainage metagenome</name>
    <dbReference type="NCBI Taxonomy" id="410659"/>
    <lineage>
        <taxon>unclassified sequences</taxon>
        <taxon>metagenomes</taxon>
        <taxon>ecological metagenomes</taxon>
    </lineage>
</organism>
<protein>
    <submittedName>
        <fullName evidence="2">Uncharacterized protein</fullName>
    </submittedName>
</protein>
<accession>A0A1J5PHF3</accession>
<keyword evidence="1" id="KW-0812">Transmembrane</keyword>
<evidence type="ECO:0000313" key="2">
    <source>
        <dbReference type="EMBL" id="OIQ66956.1"/>
    </source>
</evidence>
<dbReference type="EMBL" id="MLJW01006240">
    <property type="protein sequence ID" value="OIQ66956.1"/>
    <property type="molecule type" value="Genomic_DNA"/>
</dbReference>
<sequence length="59" mass="6474">MVGILLVLFNRNVAANPDTALIFFGVRATVAALFAVMHLRWLTAALELLDREGLLKPLP</sequence>
<reference evidence="2" key="1">
    <citation type="submission" date="2016-10" db="EMBL/GenBank/DDBJ databases">
        <title>Sequence of Gallionella enrichment culture.</title>
        <authorList>
            <person name="Poehlein A."/>
            <person name="Muehling M."/>
            <person name="Daniel R."/>
        </authorList>
    </citation>
    <scope>NUCLEOTIDE SEQUENCE</scope>
</reference>
<name>A0A1J5PHF3_9ZZZZ</name>
<gene>
    <name evidence="2" type="ORF">GALL_514720</name>
</gene>
<keyword evidence="1" id="KW-0472">Membrane</keyword>
<proteinExistence type="predicted"/>
<feature type="transmembrane region" description="Helical" evidence="1">
    <location>
        <begin position="20"/>
        <end position="42"/>
    </location>
</feature>